<feature type="compositionally biased region" description="Acidic residues" evidence="1">
    <location>
        <begin position="253"/>
        <end position="266"/>
    </location>
</feature>
<accession>A0A9N9L2A2</accession>
<protein>
    <submittedName>
        <fullName evidence="2">Uncharacterized protein</fullName>
    </submittedName>
</protein>
<dbReference type="AlphaFoldDB" id="A0A9N9L2A2"/>
<feature type="compositionally biased region" description="Low complexity" evidence="1">
    <location>
        <begin position="299"/>
        <end position="319"/>
    </location>
</feature>
<sequence length="448" mass="49679">MDPPNDAVALSAEQEAMLKGMKKHEITLWSRTHQFFPNHSLVPPQLLPQNAGFSWEKPHQVITRHLSQLLCVPIFQKHPQLIPIGLDIARFYRLRNPIENSSGSSLSLPCHPLVQAACEAFDVGDMQQARKKLAKALRVATPLGQQFPKPTRREFLFSCKELLAKQDVDYRGQYAGHTQKHHIINGDSETLIRAYNEHAIRSQAKHSEVLAKEEAAKRSKIAHLLPQLIENKRRWMIESLLNPENSVEAASGDVDEDGDSDAEESADPVYNPDSSPRSSRMLVQSTAAIHQNRRRSPRDFPSSSTAVQASASSSASSHAYDPSTMDEDELTTHIEQLNSVISALPQEIYSLQLNLTEKTARLEQARADLVLANQLRRNTMSTSGAPKRSLPEGMHQNTVVSKKPRFLGFSSSPGTVAGSSSTVAGQSPSVQTRYPPIIVLDEDVDPQF</sequence>
<proteinExistence type="predicted"/>
<name>A0A9N9L2A2_9HELO</name>
<dbReference type="Proteomes" id="UP000696280">
    <property type="component" value="Unassembled WGS sequence"/>
</dbReference>
<gene>
    <name evidence="2" type="ORF">HYFRA_00011003</name>
</gene>
<evidence type="ECO:0000256" key="1">
    <source>
        <dbReference type="SAM" id="MobiDB-lite"/>
    </source>
</evidence>
<organism evidence="2 3">
    <name type="scientific">Hymenoscyphus fraxineus</name>
    <dbReference type="NCBI Taxonomy" id="746836"/>
    <lineage>
        <taxon>Eukaryota</taxon>
        <taxon>Fungi</taxon>
        <taxon>Dikarya</taxon>
        <taxon>Ascomycota</taxon>
        <taxon>Pezizomycotina</taxon>
        <taxon>Leotiomycetes</taxon>
        <taxon>Helotiales</taxon>
        <taxon>Helotiaceae</taxon>
        <taxon>Hymenoscyphus</taxon>
    </lineage>
</organism>
<reference evidence="2" key="1">
    <citation type="submission" date="2021-07" db="EMBL/GenBank/DDBJ databases">
        <authorList>
            <person name="Durling M."/>
        </authorList>
    </citation>
    <scope>NUCLEOTIDE SEQUENCE</scope>
</reference>
<dbReference type="EMBL" id="CAJVRL010000065">
    <property type="protein sequence ID" value="CAG8955737.1"/>
    <property type="molecule type" value="Genomic_DNA"/>
</dbReference>
<evidence type="ECO:0000313" key="2">
    <source>
        <dbReference type="EMBL" id="CAG8955737.1"/>
    </source>
</evidence>
<keyword evidence="3" id="KW-1185">Reference proteome</keyword>
<evidence type="ECO:0000313" key="3">
    <source>
        <dbReference type="Proteomes" id="UP000696280"/>
    </source>
</evidence>
<feature type="region of interest" description="Disordered" evidence="1">
    <location>
        <begin position="246"/>
        <end position="326"/>
    </location>
</feature>
<feature type="compositionally biased region" description="Polar residues" evidence="1">
    <location>
        <begin position="272"/>
        <end position="289"/>
    </location>
</feature>
<comment type="caution">
    <text evidence="2">The sequence shown here is derived from an EMBL/GenBank/DDBJ whole genome shotgun (WGS) entry which is preliminary data.</text>
</comment>